<dbReference type="Gene3D" id="3.10.450.700">
    <property type="match status" value="1"/>
</dbReference>
<dbReference type="GO" id="GO:0032422">
    <property type="term" value="F:purine-rich negative regulatory element binding"/>
    <property type="evidence" value="ECO:0000318"/>
    <property type="project" value="GO_Central"/>
</dbReference>
<dbReference type="AlphaFoldDB" id="A0A3N7HL61"/>
<dbReference type="GO" id="GO:0005634">
    <property type="term" value="C:nucleus"/>
    <property type="evidence" value="ECO:0000318"/>
    <property type="project" value="GO_Central"/>
</dbReference>
<evidence type="ECO:0000313" key="4">
    <source>
        <dbReference type="Proteomes" id="UP000006729"/>
    </source>
</evidence>
<name>A0A3N7HL61_POPTR</name>
<dbReference type="PANTHER" id="PTHR12611:SF0">
    <property type="entry name" value="PURINE-RICH BINDING PROTEIN-ALPHA, ISOFORM B"/>
    <property type="match status" value="1"/>
</dbReference>
<gene>
    <name evidence="3" type="ORF">POPTR_013G061100</name>
</gene>
<protein>
    <submittedName>
        <fullName evidence="3">Uncharacterized protein</fullName>
    </submittedName>
</protein>
<reference evidence="3 4" key="1">
    <citation type="journal article" date="2006" name="Science">
        <title>The genome of black cottonwood, Populus trichocarpa (Torr. &amp; Gray).</title>
        <authorList>
            <person name="Tuskan G.A."/>
            <person name="Difazio S."/>
            <person name="Jansson S."/>
            <person name="Bohlmann J."/>
            <person name="Grigoriev I."/>
            <person name="Hellsten U."/>
            <person name="Putnam N."/>
            <person name="Ralph S."/>
            <person name="Rombauts S."/>
            <person name="Salamov A."/>
            <person name="Schein J."/>
            <person name="Sterck L."/>
            <person name="Aerts A."/>
            <person name="Bhalerao R.R."/>
            <person name="Bhalerao R.P."/>
            <person name="Blaudez D."/>
            <person name="Boerjan W."/>
            <person name="Brun A."/>
            <person name="Brunner A."/>
            <person name="Busov V."/>
            <person name="Campbell M."/>
            <person name="Carlson J."/>
            <person name="Chalot M."/>
            <person name="Chapman J."/>
            <person name="Chen G.L."/>
            <person name="Cooper D."/>
            <person name="Coutinho P.M."/>
            <person name="Couturier J."/>
            <person name="Covert S."/>
            <person name="Cronk Q."/>
            <person name="Cunningham R."/>
            <person name="Davis J."/>
            <person name="Degroeve S."/>
            <person name="Dejardin A."/>
            <person name="Depamphilis C."/>
            <person name="Detter J."/>
            <person name="Dirks B."/>
            <person name="Dubchak I."/>
            <person name="Duplessis S."/>
            <person name="Ehlting J."/>
            <person name="Ellis B."/>
            <person name="Gendler K."/>
            <person name="Goodstein D."/>
            <person name="Gribskov M."/>
            <person name="Grimwood J."/>
            <person name="Groover A."/>
            <person name="Gunter L."/>
            <person name="Hamberger B."/>
            <person name="Heinze B."/>
            <person name="Helariutta Y."/>
            <person name="Henrissat B."/>
            <person name="Holligan D."/>
            <person name="Holt R."/>
            <person name="Huang W."/>
            <person name="Islam-Faridi N."/>
            <person name="Jones S."/>
            <person name="Jones-Rhoades M."/>
            <person name="Jorgensen R."/>
            <person name="Joshi C."/>
            <person name="Kangasjarvi J."/>
            <person name="Karlsson J."/>
            <person name="Kelleher C."/>
            <person name="Kirkpatrick R."/>
            <person name="Kirst M."/>
            <person name="Kohler A."/>
            <person name="Kalluri U."/>
            <person name="Larimer F."/>
            <person name="Leebens-Mack J."/>
            <person name="Leple J.C."/>
            <person name="Locascio P."/>
            <person name="Lou Y."/>
            <person name="Lucas S."/>
            <person name="Martin F."/>
            <person name="Montanini B."/>
            <person name="Napoli C."/>
            <person name="Nelson D.R."/>
            <person name="Nelson C."/>
            <person name="Nieminen K."/>
            <person name="Nilsson O."/>
            <person name="Pereda V."/>
            <person name="Peter G."/>
            <person name="Philippe R."/>
            <person name="Pilate G."/>
            <person name="Poliakov A."/>
            <person name="Razumovskaya J."/>
            <person name="Richardson P."/>
            <person name="Rinaldi C."/>
            <person name="Ritland K."/>
            <person name="Rouze P."/>
            <person name="Ryaboy D."/>
            <person name="Schmutz J."/>
            <person name="Schrader J."/>
            <person name="Segerman B."/>
            <person name="Shin H."/>
            <person name="Siddiqui A."/>
            <person name="Sterky F."/>
            <person name="Terry A."/>
            <person name="Tsai C.J."/>
            <person name="Uberbacher E."/>
            <person name="Unneberg P."/>
            <person name="Vahala J."/>
            <person name="Wall K."/>
            <person name="Wessler S."/>
            <person name="Yang G."/>
            <person name="Yin T."/>
            <person name="Douglas C."/>
            <person name="Marra M."/>
            <person name="Sandberg G."/>
            <person name="Van de Peer Y."/>
            <person name="Rokhsar D."/>
        </authorList>
    </citation>
    <scope>NUCLEOTIDE SEQUENCE [LARGE SCALE GENOMIC DNA]</scope>
    <source>
        <strain evidence="4">cv. Nisqually</strain>
    </source>
</reference>
<dbReference type="OMA" id="WAKFGST"/>
<dbReference type="GO" id="GO:0000977">
    <property type="term" value="F:RNA polymerase II transcription regulatory region sequence-specific DNA binding"/>
    <property type="evidence" value="ECO:0000318"/>
    <property type="project" value="GO_Central"/>
</dbReference>
<dbReference type="SMR" id="A0A3N7HL61"/>
<sequence length="302" mass="34485">MEMEKNSLDTDALLVRKKIEIEHSSFCFDLKENSERQYLQISQMDGFSILLLSSGISCFLKAFDCFSSTSFEHQEEGSNRDKELKINGKVFCFSAGQDHRGRFLKVSEALTSTDCKNIVIPCRKNKNNGLQLFMRTLQEIDTTARVLFPPYQQQQIYILSEQSVELADAKTEFIMSHNAQNSSTSQSNKVFARYESSSCCDSKIMRIGQKQFCFDLGNNEKGHFLKISEGRGTCRSFVIIPLSQLKQFNEMTGHFLDITNDLYSREGHLIDRNFKKYSPLQVSKNQVSNAEDESCTVVSHES</sequence>
<dbReference type="GO" id="GO:0006357">
    <property type="term" value="P:regulation of transcription by RNA polymerase II"/>
    <property type="evidence" value="ECO:0000318"/>
    <property type="project" value="GO_Central"/>
</dbReference>
<dbReference type="Gene3D" id="3.30.2450.30">
    <property type="match status" value="1"/>
</dbReference>
<accession>A0A3N7HL61</accession>
<dbReference type="EMBL" id="CM009302">
    <property type="protein sequence ID" value="RQO99044.1"/>
    <property type="molecule type" value="Genomic_DNA"/>
</dbReference>
<dbReference type="PANTHER" id="PTHR12611">
    <property type="entry name" value="PUR-TRANSCRIPTIONAL ACTIVATOR"/>
    <property type="match status" value="1"/>
</dbReference>
<dbReference type="OrthoDB" id="523901at2759"/>
<comment type="similarity">
    <text evidence="1">Belongs to the PUR DNA-binding protein family.</text>
</comment>
<proteinExistence type="inferred from homology"/>
<dbReference type="Proteomes" id="UP000006729">
    <property type="component" value="Chromosome 13"/>
</dbReference>
<dbReference type="InParanoid" id="A0A3N7HL61"/>
<dbReference type="Gramene" id="Potri.013G061100.2.v4.1">
    <property type="protein sequence ID" value="Potri.013G061100.2.v4.1"/>
    <property type="gene ID" value="Potri.013G061100.v4.1"/>
</dbReference>
<dbReference type="GO" id="GO:0000981">
    <property type="term" value="F:DNA-binding transcription factor activity, RNA polymerase II-specific"/>
    <property type="evidence" value="ECO:0000318"/>
    <property type="project" value="GO_Central"/>
</dbReference>
<keyword evidence="4" id="KW-1185">Reference proteome</keyword>
<organism evidence="3 4">
    <name type="scientific">Populus trichocarpa</name>
    <name type="common">Western balsam poplar</name>
    <name type="synonym">Populus balsamifera subsp. trichocarpa</name>
    <dbReference type="NCBI Taxonomy" id="3694"/>
    <lineage>
        <taxon>Eukaryota</taxon>
        <taxon>Viridiplantae</taxon>
        <taxon>Streptophyta</taxon>
        <taxon>Embryophyta</taxon>
        <taxon>Tracheophyta</taxon>
        <taxon>Spermatophyta</taxon>
        <taxon>Magnoliopsida</taxon>
        <taxon>eudicotyledons</taxon>
        <taxon>Gunneridae</taxon>
        <taxon>Pentapetalae</taxon>
        <taxon>rosids</taxon>
        <taxon>fabids</taxon>
        <taxon>Malpighiales</taxon>
        <taxon>Salicaceae</taxon>
        <taxon>Saliceae</taxon>
        <taxon>Populus</taxon>
    </lineage>
</organism>
<evidence type="ECO:0000313" key="3">
    <source>
        <dbReference type="EMBL" id="RQO99044.1"/>
    </source>
</evidence>
<keyword evidence="2" id="KW-0238">DNA-binding</keyword>
<dbReference type="Pfam" id="PF04845">
    <property type="entry name" value="PurA"/>
    <property type="match status" value="2"/>
</dbReference>
<evidence type="ECO:0000256" key="2">
    <source>
        <dbReference type="ARBA" id="ARBA00023125"/>
    </source>
</evidence>
<dbReference type="SMART" id="SM00712">
    <property type="entry name" value="PUR"/>
    <property type="match status" value="2"/>
</dbReference>
<evidence type="ECO:0000256" key="1">
    <source>
        <dbReference type="ARBA" id="ARBA00009251"/>
    </source>
</evidence>
<dbReference type="InterPro" id="IPR006628">
    <property type="entry name" value="PUR-bd_fam"/>
</dbReference>